<reference evidence="1 2" key="1">
    <citation type="journal article" date="2018" name="Biodegradation">
        <title>1,4-Dioxane degradation characteristics of Rhodococcus aetherivorans JCM 14343.</title>
        <authorList>
            <person name="Inoue D."/>
            <person name="Tsunoda T."/>
            <person name="Yamamoto N."/>
            <person name="Ike M."/>
            <person name="Sei K."/>
        </authorList>
    </citation>
    <scope>NUCLEOTIDE SEQUENCE [LARGE SCALE GENOMIC DNA]</scope>
    <source>
        <strain evidence="1 2">JCM 14343</strain>
    </source>
</reference>
<dbReference type="Proteomes" id="UP000325466">
    <property type="component" value="Unassembled WGS sequence"/>
</dbReference>
<dbReference type="EMBL" id="BLAH01000036">
    <property type="protein sequence ID" value="GES35972.1"/>
    <property type="molecule type" value="Genomic_DNA"/>
</dbReference>
<gene>
    <name evidence="1" type="ORF">RAJCM14343_1221</name>
</gene>
<accession>A0ABQ0YHL8</accession>
<protein>
    <submittedName>
        <fullName evidence="1">Uncharacterized protein</fullName>
    </submittedName>
</protein>
<organism evidence="1 2">
    <name type="scientific">Rhodococcus aetherivorans</name>
    <dbReference type="NCBI Taxonomy" id="191292"/>
    <lineage>
        <taxon>Bacteria</taxon>
        <taxon>Bacillati</taxon>
        <taxon>Actinomycetota</taxon>
        <taxon>Actinomycetes</taxon>
        <taxon>Mycobacteriales</taxon>
        <taxon>Nocardiaceae</taxon>
        <taxon>Rhodococcus</taxon>
    </lineage>
</organism>
<sequence>MTIERHSKTSYYAHPIPTIDQDQLLVVTGAGEDEDGNEVVTVAIVAGPVQFEINLSREDAQNLADDLTAQVGEED</sequence>
<keyword evidence="2" id="KW-1185">Reference proteome</keyword>
<evidence type="ECO:0000313" key="1">
    <source>
        <dbReference type="EMBL" id="GES35972.1"/>
    </source>
</evidence>
<name>A0ABQ0YHL8_9NOCA</name>
<comment type="caution">
    <text evidence="1">The sequence shown here is derived from an EMBL/GenBank/DDBJ whole genome shotgun (WGS) entry which is preliminary data.</text>
</comment>
<dbReference type="RefSeq" id="WP_043801156.1">
    <property type="nucleotide sequence ID" value="NZ_BAAAYP010000124.1"/>
</dbReference>
<evidence type="ECO:0000313" key="2">
    <source>
        <dbReference type="Proteomes" id="UP000325466"/>
    </source>
</evidence>
<proteinExistence type="predicted"/>